<organism evidence="2 3">
    <name type="scientific">Virgisporangium aurantiacum</name>
    <dbReference type="NCBI Taxonomy" id="175570"/>
    <lineage>
        <taxon>Bacteria</taxon>
        <taxon>Bacillati</taxon>
        <taxon>Actinomycetota</taxon>
        <taxon>Actinomycetes</taxon>
        <taxon>Micromonosporales</taxon>
        <taxon>Micromonosporaceae</taxon>
        <taxon>Virgisporangium</taxon>
    </lineage>
</organism>
<evidence type="ECO:0000259" key="1">
    <source>
        <dbReference type="Pfam" id="PF22738"/>
    </source>
</evidence>
<protein>
    <recommendedName>
        <fullName evidence="1">NACHT N-terminal Helical domain-containing protein</fullName>
    </recommendedName>
</protein>
<feature type="domain" description="NACHT N-terminal Helical" evidence="1">
    <location>
        <begin position="2"/>
        <end position="189"/>
    </location>
</feature>
<dbReference type="EMBL" id="BOPG01000003">
    <property type="protein sequence ID" value="GIJ52780.1"/>
    <property type="molecule type" value="Genomic_DNA"/>
</dbReference>
<gene>
    <name evidence="2" type="ORF">Vau01_002960</name>
</gene>
<dbReference type="AlphaFoldDB" id="A0A8J4DVU2"/>
<dbReference type="SUPFAM" id="SSF52540">
    <property type="entry name" value="P-loop containing nucleoside triphosphate hydrolases"/>
    <property type="match status" value="1"/>
</dbReference>
<accession>A0A8J4DVU2</accession>
<evidence type="ECO:0000313" key="2">
    <source>
        <dbReference type="EMBL" id="GIJ52780.1"/>
    </source>
</evidence>
<dbReference type="InterPro" id="IPR054567">
    <property type="entry name" value="NNH7"/>
</dbReference>
<name>A0A8J4DVU2_9ACTN</name>
<comment type="caution">
    <text evidence="2">The sequence shown here is derived from an EMBL/GenBank/DDBJ whole genome shotgun (WGS) entry which is preliminary data.</text>
</comment>
<dbReference type="Gene3D" id="3.40.50.300">
    <property type="entry name" value="P-loop containing nucleotide triphosphate hydrolases"/>
    <property type="match status" value="1"/>
</dbReference>
<sequence length="1061" mass="115981">MATGGLSDTVLGVFNAQGRILRLGRGLAAGLRDRLTGAGRVARSQRLEAAHAVIVVAAYFEALGEVDLPFRVDDLNLTAADQLRLSGDDGAARDLLETLLDAALPCPAPHMSSERLADQLRQWYLELSVRVVTFVEGLAVWDGLTEADRRRASRALREEVPPQALVRYQELFAQLSQEIPEFALWTGQLDHQATREQVRYALSEVRSLLRSMSSATAPSAAARALSSTYRAMLDRPILSDGDAPGVVLPTLGAGYVDPDFRVRSVRSGARPADEEWWVQARVRSDLSVYLAGAMTAPASWAAPIVVLGQPGAGKSVLTKMLAAQLPDTDFLVVRVILREVPADADLQDQLEAAVRAATGERTSWPDLARAAAGAQLVVLLDGFDELLQATGVSHSDYLVRIAAFQQREADLGRPVAVVVTSRIAVADRTRYPSGSVALRLEPFRADQVAEWVQRWNRHNESQLRDRGLEPFPADIAQRYPGLASQPLLLLMLALYDAEANGLHRGSAVGAVPLDESALYERLLTAFAAREVAKTVPEPTGPLVEAELQHLSLVAYAMVNRRRQWVTEAELDADLRALLGESRSTGRTDFRTPITRAGRALGRFFFIQRAQAVRDGIPLQTFEFLHATFTEYLVARLAVRLAAGLSRQGSALVVGPTHVDDDQMFALLSFAPLSSRQQLRFVRGCAARMIDADERQRLAGVLLDLFGASQFRAEHRLAAYEPVARPVFVRHGMYSLNLLLLLLALRPVVHAGDLFRTDADPGDAWARTVLLWRSAIEEQDWSDLAQALVFGYAWNGARRDLELRLASEPPEPAPPVDLHWHYGVPPGDPRRGNSLWSREFVPAIAAIQSASNGSAAAAAKHAIEPMIDRFAPALMLFSSHGDRATSVAHDLLDVWLAGALDAGDLDARYARLATHLSAASGDAIRPVLLVALSQLRHDIDRLTGSAELVLDRVLNSRASRDPEIATALAECVLVGLSAGRHGRFDPVAREVIRNAFLNCAPSDRLRVWTRLHESGRPPELILQNPLAALVRILHDGRVPSEDAQRARDLAATRYPGEPLPQH</sequence>
<evidence type="ECO:0000313" key="3">
    <source>
        <dbReference type="Proteomes" id="UP000612585"/>
    </source>
</evidence>
<reference evidence="2" key="1">
    <citation type="submission" date="2021-01" db="EMBL/GenBank/DDBJ databases">
        <title>Whole genome shotgun sequence of Virgisporangium aurantiacum NBRC 16421.</title>
        <authorList>
            <person name="Komaki H."/>
            <person name="Tamura T."/>
        </authorList>
    </citation>
    <scope>NUCLEOTIDE SEQUENCE</scope>
    <source>
        <strain evidence="2">NBRC 16421</strain>
    </source>
</reference>
<dbReference type="Pfam" id="PF22738">
    <property type="entry name" value="NNH7"/>
    <property type="match status" value="1"/>
</dbReference>
<dbReference type="Proteomes" id="UP000612585">
    <property type="component" value="Unassembled WGS sequence"/>
</dbReference>
<keyword evidence="3" id="KW-1185">Reference proteome</keyword>
<proteinExistence type="predicted"/>
<dbReference type="InterPro" id="IPR027417">
    <property type="entry name" value="P-loop_NTPase"/>
</dbReference>